<feature type="chain" id="PRO_5009535478" description="DUF5667 domain-containing protein" evidence="1">
    <location>
        <begin position="21"/>
        <end position="105"/>
    </location>
</feature>
<evidence type="ECO:0000313" key="3">
    <source>
        <dbReference type="Proteomes" id="UP000177167"/>
    </source>
</evidence>
<reference evidence="2 3" key="1">
    <citation type="journal article" date="2016" name="Nat. Commun.">
        <title>Thousands of microbial genomes shed light on interconnected biogeochemical processes in an aquifer system.</title>
        <authorList>
            <person name="Anantharaman K."/>
            <person name="Brown C.T."/>
            <person name="Hug L.A."/>
            <person name="Sharon I."/>
            <person name="Castelle C.J."/>
            <person name="Probst A.J."/>
            <person name="Thomas B.C."/>
            <person name="Singh A."/>
            <person name="Wilkins M.J."/>
            <person name="Karaoz U."/>
            <person name="Brodie E.L."/>
            <person name="Williams K.H."/>
            <person name="Hubbard S.S."/>
            <person name="Banfield J.F."/>
        </authorList>
    </citation>
    <scope>NUCLEOTIDE SEQUENCE [LARGE SCALE GENOMIC DNA]</scope>
</reference>
<sequence length="105" mass="11700">MRKLSVILVSVLMIACSSFGLSNKTPIVLSDDEQKTVQRLQGFKNNINQTFEGSPNETAIYTQALIVADGDIEKVKRARILVKQVYDGDPINIARYTLAVILMEK</sequence>
<comment type="caution">
    <text evidence="2">The sequence shown here is derived from an EMBL/GenBank/DDBJ whole genome shotgun (WGS) entry which is preliminary data.</text>
</comment>
<feature type="signal peptide" evidence="1">
    <location>
        <begin position="1"/>
        <end position="20"/>
    </location>
</feature>
<organism evidence="2 3">
    <name type="scientific">Candidatus Yanofskybacteria bacterium RIFCSPHIGHO2_02_FULL_41_11</name>
    <dbReference type="NCBI Taxonomy" id="1802675"/>
    <lineage>
        <taxon>Bacteria</taxon>
        <taxon>Candidatus Yanofskyibacteriota</taxon>
    </lineage>
</organism>
<protein>
    <recommendedName>
        <fullName evidence="4">DUF5667 domain-containing protein</fullName>
    </recommendedName>
</protein>
<dbReference type="AlphaFoldDB" id="A0A1F8FBL3"/>
<evidence type="ECO:0000256" key="1">
    <source>
        <dbReference type="SAM" id="SignalP"/>
    </source>
</evidence>
<dbReference type="PROSITE" id="PS51257">
    <property type="entry name" value="PROKAR_LIPOPROTEIN"/>
    <property type="match status" value="1"/>
</dbReference>
<evidence type="ECO:0008006" key="4">
    <source>
        <dbReference type="Google" id="ProtNLM"/>
    </source>
</evidence>
<keyword evidence="1" id="KW-0732">Signal</keyword>
<dbReference type="EMBL" id="MGJP01000004">
    <property type="protein sequence ID" value="OGN10532.1"/>
    <property type="molecule type" value="Genomic_DNA"/>
</dbReference>
<accession>A0A1F8FBL3</accession>
<gene>
    <name evidence="2" type="ORF">A3J46_00745</name>
</gene>
<name>A0A1F8FBL3_9BACT</name>
<proteinExistence type="predicted"/>
<evidence type="ECO:0000313" key="2">
    <source>
        <dbReference type="EMBL" id="OGN10532.1"/>
    </source>
</evidence>
<dbReference type="Proteomes" id="UP000177167">
    <property type="component" value="Unassembled WGS sequence"/>
</dbReference>